<name>A0A4S1CN91_9BACT</name>
<dbReference type="AlphaFoldDB" id="A0A4S1CN91"/>
<organism evidence="2 3">
    <name type="scientific">Geomonas terrae</name>
    <dbReference type="NCBI Taxonomy" id="2562681"/>
    <lineage>
        <taxon>Bacteria</taxon>
        <taxon>Pseudomonadati</taxon>
        <taxon>Thermodesulfobacteriota</taxon>
        <taxon>Desulfuromonadia</taxon>
        <taxon>Geobacterales</taxon>
        <taxon>Geobacteraceae</taxon>
        <taxon>Geomonas</taxon>
    </lineage>
</organism>
<sequence length="143" mass="15305">MLTLAQVPPAGAEQKIFRATLSGKQEVPSVKTPARGDLKMIYKDGEMSYELNVSRITSPTAAHIHRGKPGQNGSPLVGLFGGPTKMGAFKGILDEGLITNESLLGELEGKTVEDLVRIIEAGEAYVDVPTETYPLGEIRGQIK</sequence>
<feature type="domain" description="CHRD" evidence="1">
    <location>
        <begin position="13"/>
        <end position="143"/>
    </location>
</feature>
<accession>A0A4S1CN91</accession>
<gene>
    <name evidence="2" type="ORF">E4633_04640</name>
</gene>
<proteinExistence type="predicted"/>
<dbReference type="Proteomes" id="UP000306416">
    <property type="component" value="Unassembled WGS sequence"/>
</dbReference>
<dbReference type="Pfam" id="PF07452">
    <property type="entry name" value="CHRD"/>
    <property type="match status" value="1"/>
</dbReference>
<evidence type="ECO:0000313" key="2">
    <source>
        <dbReference type="EMBL" id="TGU75279.1"/>
    </source>
</evidence>
<dbReference type="SMART" id="SM00754">
    <property type="entry name" value="CHRD"/>
    <property type="match status" value="1"/>
</dbReference>
<evidence type="ECO:0000313" key="3">
    <source>
        <dbReference type="Proteomes" id="UP000306416"/>
    </source>
</evidence>
<dbReference type="InterPro" id="IPR010895">
    <property type="entry name" value="CHRD"/>
</dbReference>
<dbReference type="PROSITE" id="PS50933">
    <property type="entry name" value="CHRD"/>
    <property type="match status" value="1"/>
</dbReference>
<dbReference type="EMBL" id="SRSC01000001">
    <property type="protein sequence ID" value="TGU75279.1"/>
    <property type="molecule type" value="Genomic_DNA"/>
</dbReference>
<comment type="caution">
    <text evidence="2">The sequence shown here is derived from an EMBL/GenBank/DDBJ whole genome shotgun (WGS) entry which is preliminary data.</text>
</comment>
<evidence type="ECO:0000259" key="1">
    <source>
        <dbReference type="PROSITE" id="PS50933"/>
    </source>
</evidence>
<protein>
    <submittedName>
        <fullName evidence="2">CHRD domain-containing protein</fullName>
    </submittedName>
</protein>
<reference evidence="2 3" key="1">
    <citation type="submission" date="2019-04" db="EMBL/GenBank/DDBJ databases">
        <title>Geobacter oryzae sp. nov., ferric-reducing bacteria isolated from paddy soil.</title>
        <authorList>
            <person name="Xu Z."/>
            <person name="Masuda Y."/>
            <person name="Itoh H."/>
            <person name="Senoo K."/>
        </authorList>
    </citation>
    <scope>NUCLEOTIDE SEQUENCE [LARGE SCALE GENOMIC DNA]</scope>
    <source>
        <strain evidence="2 3">Red111</strain>
    </source>
</reference>
<keyword evidence="3" id="KW-1185">Reference proteome</keyword>